<dbReference type="AlphaFoldDB" id="A0A0C3NFG2"/>
<proteinExistence type="predicted"/>
<accession>A0A0C3NFG2</accession>
<reference evidence="1 2" key="1">
    <citation type="submission" date="2014-04" db="EMBL/GenBank/DDBJ databases">
        <authorList>
            <consortium name="DOE Joint Genome Institute"/>
            <person name="Kuo A."/>
            <person name="Kohler A."/>
            <person name="Costa M.D."/>
            <person name="Nagy L.G."/>
            <person name="Floudas D."/>
            <person name="Copeland A."/>
            <person name="Barry K.W."/>
            <person name="Cichocki N."/>
            <person name="Veneault-Fourrey C."/>
            <person name="LaButti K."/>
            <person name="Lindquist E.A."/>
            <person name="Lipzen A."/>
            <person name="Lundell T."/>
            <person name="Morin E."/>
            <person name="Murat C."/>
            <person name="Sun H."/>
            <person name="Tunlid A."/>
            <person name="Henrissat B."/>
            <person name="Grigoriev I.V."/>
            <person name="Hibbett D.S."/>
            <person name="Martin F."/>
            <person name="Nordberg H.P."/>
            <person name="Cantor M.N."/>
            <person name="Hua S.X."/>
        </authorList>
    </citation>
    <scope>NUCLEOTIDE SEQUENCE [LARGE SCALE GENOMIC DNA]</scope>
    <source>
        <strain evidence="1 2">Marx 270</strain>
    </source>
</reference>
<evidence type="ECO:0000313" key="2">
    <source>
        <dbReference type="Proteomes" id="UP000054217"/>
    </source>
</evidence>
<organism evidence="1 2">
    <name type="scientific">Pisolithus tinctorius Marx 270</name>
    <dbReference type="NCBI Taxonomy" id="870435"/>
    <lineage>
        <taxon>Eukaryota</taxon>
        <taxon>Fungi</taxon>
        <taxon>Dikarya</taxon>
        <taxon>Basidiomycota</taxon>
        <taxon>Agaricomycotina</taxon>
        <taxon>Agaricomycetes</taxon>
        <taxon>Agaricomycetidae</taxon>
        <taxon>Boletales</taxon>
        <taxon>Sclerodermatineae</taxon>
        <taxon>Pisolithaceae</taxon>
        <taxon>Pisolithus</taxon>
    </lineage>
</organism>
<protein>
    <submittedName>
        <fullName evidence="1">Uncharacterized protein</fullName>
    </submittedName>
</protein>
<gene>
    <name evidence="1" type="ORF">M404DRAFT_382840</name>
</gene>
<dbReference type="InParanoid" id="A0A0C3NFG2"/>
<sequence>MTFYVHITLCYSEMFYKSRHVSSYVVNADHDSIPGLPVTNDVYKRELRAVPIVFPRQIIVPTPPNPDLSEVEAGGGCPKLPASKKCLTADSVNSGEIEYPANTSKHRGII</sequence>
<reference evidence="2" key="2">
    <citation type="submission" date="2015-01" db="EMBL/GenBank/DDBJ databases">
        <title>Evolutionary Origins and Diversification of the Mycorrhizal Mutualists.</title>
        <authorList>
            <consortium name="DOE Joint Genome Institute"/>
            <consortium name="Mycorrhizal Genomics Consortium"/>
            <person name="Kohler A."/>
            <person name="Kuo A."/>
            <person name="Nagy L.G."/>
            <person name="Floudas D."/>
            <person name="Copeland A."/>
            <person name="Barry K.W."/>
            <person name="Cichocki N."/>
            <person name="Veneault-Fourrey C."/>
            <person name="LaButti K."/>
            <person name="Lindquist E.A."/>
            <person name="Lipzen A."/>
            <person name="Lundell T."/>
            <person name="Morin E."/>
            <person name="Murat C."/>
            <person name="Riley R."/>
            <person name="Ohm R."/>
            <person name="Sun H."/>
            <person name="Tunlid A."/>
            <person name="Henrissat B."/>
            <person name="Grigoriev I.V."/>
            <person name="Hibbett D.S."/>
            <person name="Martin F."/>
        </authorList>
    </citation>
    <scope>NUCLEOTIDE SEQUENCE [LARGE SCALE GENOMIC DNA]</scope>
    <source>
        <strain evidence="2">Marx 270</strain>
    </source>
</reference>
<dbReference type="Proteomes" id="UP000054217">
    <property type="component" value="Unassembled WGS sequence"/>
</dbReference>
<name>A0A0C3NFG2_PISTI</name>
<dbReference type="EMBL" id="KN832096">
    <property type="protein sequence ID" value="KIN94510.1"/>
    <property type="molecule type" value="Genomic_DNA"/>
</dbReference>
<keyword evidence="2" id="KW-1185">Reference proteome</keyword>
<dbReference type="HOGENOM" id="CLU_2172071_0_0_1"/>
<evidence type="ECO:0000313" key="1">
    <source>
        <dbReference type="EMBL" id="KIN94510.1"/>
    </source>
</evidence>